<comment type="caution">
    <text evidence="1">The sequence shown here is derived from an EMBL/GenBank/DDBJ whole genome shotgun (WGS) entry which is preliminary data.</text>
</comment>
<organism evidence="1 2">
    <name type="scientific">Portunus trituberculatus</name>
    <name type="common">Swimming crab</name>
    <name type="synonym">Neptunus trituberculatus</name>
    <dbReference type="NCBI Taxonomy" id="210409"/>
    <lineage>
        <taxon>Eukaryota</taxon>
        <taxon>Metazoa</taxon>
        <taxon>Ecdysozoa</taxon>
        <taxon>Arthropoda</taxon>
        <taxon>Crustacea</taxon>
        <taxon>Multicrustacea</taxon>
        <taxon>Malacostraca</taxon>
        <taxon>Eumalacostraca</taxon>
        <taxon>Eucarida</taxon>
        <taxon>Decapoda</taxon>
        <taxon>Pleocyemata</taxon>
        <taxon>Brachyura</taxon>
        <taxon>Eubrachyura</taxon>
        <taxon>Portunoidea</taxon>
        <taxon>Portunidae</taxon>
        <taxon>Portuninae</taxon>
        <taxon>Portunus</taxon>
    </lineage>
</organism>
<dbReference type="AlphaFoldDB" id="A0A5B7K1I9"/>
<reference evidence="1 2" key="1">
    <citation type="submission" date="2019-05" db="EMBL/GenBank/DDBJ databases">
        <title>Another draft genome of Portunus trituberculatus and its Hox gene families provides insights of decapod evolution.</title>
        <authorList>
            <person name="Jeong J.-H."/>
            <person name="Song I."/>
            <person name="Kim S."/>
            <person name="Choi T."/>
            <person name="Kim D."/>
            <person name="Ryu S."/>
            <person name="Kim W."/>
        </authorList>
    </citation>
    <scope>NUCLEOTIDE SEQUENCE [LARGE SCALE GENOMIC DNA]</scope>
    <source>
        <tissue evidence="1">Muscle</tissue>
    </source>
</reference>
<gene>
    <name evidence="1" type="ORF">E2C01_094692</name>
</gene>
<keyword evidence="2" id="KW-1185">Reference proteome</keyword>
<evidence type="ECO:0000313" key="1">
    <source>
        <dbReference type="EMBL" id="MPC99287.1"/>
    </source>
</evidence>
<name>A0A5B7K1I9_PORTR</name>
<dbReference type="Proteomes" id="UP000324222">
    <property type="component" value="Unassembled WGS sequence"/>
</dbReference>
<protein>
    <submittedName>
        <fullName evidence="1">Uncharacterized protein</fullName>
    </submittedName>
</protein>
<evidence type="ECO:0000313" key="2">
    <source>
        <dbReference type="Proteomes" id="UP000324222"/>
    </source>
</evidence>
<dbReference type="EMBL" id="VSRR010117710">
    <property type="protein sequence ID" value="MPC99287.1"/>
    <property type="molecule type" value="Genomic_DNA"/>
</dbReference>
<proteinExistence type="predicted"/>
<sequence>MLPRISVSSRATSLLSSVK</sequence>
<accession>A0A5B7K1I9</accession>